<dbReference type="Proteomes" id="UP001065174">
    <property type="component" value="Chromosome"/>
</dbReference>
<evidence type="ECO:0000256" key="3">
    <source>
        <dbReference type="ARBA" id="ARBA00023235"/>
    </source>
</evidence>
<organism evidence="7 8">
    <name type="scientific">Reichenbachiella agarivorans</name>
    <dbReference type="NCBI Taxonomy" id="2979464"/>
    <lineage>
        <taxon>Bacteria</taxon>
        <taxon>Pseudomonadati</taxon>
        <taxon>Bacteroidota</taxon>
        <taxon>Cytophagia</taxon>
        <taxon>Cytophagales</taxon>
        <taxon>Reichenbachiellaceae</taxon>
        <taxon>Reichenbachiella</taxon>
    </lineage>
</organism>
<sequence length="287" mass="31763">MKNNMIASAMLVLAVIFTSCKDDDGVPAPRGTIEEYVVANDVSEFTQKDSGIYFRLDTDVEGDLLAGDDVVRFYTSIYSMEDDLLYDGFTNSDEWITSLDSLSIVVSGMKEALQMMSLGDVATVLIPNELAYGGYGVLDGKKYVINPYEDIKVVIKPVKVEMTVQEYVDSLGIQDYQTGDDGLIYTIEDGEGTGDLPVNGQTMSVHYTGMTFERDTFDTSLDNNVPLTFTVGAGYYIKGWESGLMHFKKGQKGTLYLPYYLAYGNQSNGSLAPYENLIFDIEVIDIK</sequence>
<dbReference type="PANTHER" id="PTHR10516">
    <property type="entry name" value="PEPTIDYL-PROLYL CIS-TRANS ISOMERASE"/>
    <property type="match status" value="1"/>
</dbReference>
<evidence type="ECO:0000256" key="1">
    <source>
        <dbReference type="ARBA" id="ARBA00000971"/>
    </source>
</evidence>
<dbReference type="PROSITE" id="PS51257">
    <property type="entry name" value="PROKAR_LIPOPROTEIN"/>
    <property type="match status" value="1"/>
</dbReference>
<dbReference type="InterPro" id="IPR001179">
    <property type="entry name" value="PPIase_FKBP_dom"/>
</dbReference>
<evidence type="ECO:0000256" key="5">
    <source>
        <dbReference type="RuleBase" id="RU003915"/>
    </source>
</evidence>
<dbReference type="RefSeq" id="WP_262311344.1">
    <property type="nucleotide sequence ID" value="NZ_CP106679.1"/>
</dbReference>
<evidence type="ECO:0000313" key="8">
    <source>
        <dbReference type="Proteomes" id="UP001065174"/>
    </source>
</evidence>
<dbReference type="GO" id="GO:0003755">
    <property type="term" value="F:peptidyl-prolyl cis-trans isomerase activity"/>
    <property type="evidence" value="ECO:0007669"/>
    <property type="project" value="UniProtKB-EC"/>
</dbReference>
<protein>
    <recommendedName>
        <fullName evidence="5">Peptidyl-prolyl cis-trans isomerase</fullName>
        <ecNumber evidence="5">5.2.1.8</ecNumber>
    </recommendedName>
</protein>
<gene>
    <name evidence="7" type="ORF">N6H18_08170</name>
</gene>
<name>A0ABY6CTU1_9BACT</name>
<dbReference type="SUPFAM" id="SSF54534">
    <property type="entry name" value="FKBP-like"/>
    <property type="match status" value="2"/>
</dbReference>
<comment type="catalytic activity">
    <reaction evidence="1 4 5">
        <text>[protein]-peptidylproline (omega=180) = [protein]-peptidylproline (omega=0)</text>
        <dbReference type="Rhea" id="RHEA:16237"/>
        <dbReference type="Rhea" id="RHEA-COMP:10747"/>
        <dbReference type="Rhea" id="RHEA-COMP:10748"/>
        <dbReference type="ChEBI" id="CHEBI:83833"/>
        <dbReference type="ChEBI" id="CHEBI:83834"/>
        <dbReference type="EC" id="5.2.1.8"/>
    </reaction>
</comment>
<evidence type="ECO:0000256" key="2">
    <source>
        <dbReference type="ARBA" id="ARBA00023110"/>
    </source>
</evidence>
<dbReference type="PANTHER" id="PTHR10516:SF443">
    <property type="entry name" value="FK506-BINDING PROTEIN 59-RELATED"/>
    <property type="match status" value="1"/>
</dbReference>
<evidence type="ECO:0000256" key="4">
    <source>
        <dbReference type="PROSITE-ProRule" id="PRU00277"/>
    </source>
</evidence>
<dbReference type="Pfam" id="PF00254">
    <property type="entry name" value="FKBP_C"/>
    <property type="match status" value="2"/>
</dbReference>
<feature type="domain" description="PPIase FKBP-type" evidence="6">
    <location>
        <begin position="200"/>
        <end position="287"/>
    </location>
</feature>
<evidence type="ECO:0000259" key="6">
    <source>
        <dbReference type="PROSITE" id="PS50059"/>
    </source>
</evidence>
<feature type="domain" description="PPIase FKBP-type" evidence="6">
    <location>
        <begin position="67"/>
        <end position="161"/>
    </location>
</feature>
<evidence type="ECO:0000313" key="7">
    <source>
        <dbReference type="EMBL" id="UXP33918.1"/>
    </source>
</evidence>
<keyword evidence="8" id="KW-1185">Reference proteome</keyword>
<dbReference type="Gene3D" id="3.10.50.40">
    <property type="match status" value="2"/>
</dbReference>
<keyword evidence="2 4" id="KW-0697">Rotamase</keyword>
<dbReference type="EC" id="5.2.1.8" evidence="5"/>
<dbReference type="InterPro" id="IPR046357">
    <property type="entry name" value="PPIase_dom_sf"/>
</dbReference>
<dbReference type="InterPro" id="IPR050689">
    <property type="entry name" value="FKBP-type_PPIase"/>
</dbReference>
<dbReference type="PROSITE" id="PS50059">
    <property type="entry name" value="FKBP_PPIASE"/>
    <property type="match status" value="2"/>
</dbReference>
<accession>A0ABY6CTU1</accession>
<reference evidence="7" key="1">
    <citation type="submission" date="2022-09" db="EMBL/GenBank/DDBJ databases">
        <title>Comparative genomics and taxonomic characterization of three novel marine species of genus Reichenbachiella exhibiting antioxidant and polysaccharide degradation activities.</title>
        <authorList>
            <person name="Muhammad N."/>
            <person name="Lee Y.-J."/>
            <person name="Ko J."/>
            <person name="Kim S.-G."/>
        </authorList>
    </citation>
    <scope>NUCLEOTIDE SEQUENCE</scope>
    <source>
        <strain evidence="7">BKB1-1</strain>
    </source>
</reference>
<proteinExistence type="inferred from homology"/>
<keyword evidence="3 4" id="KW-0413">Isomerase</keyword>
<comment type="similarity">
    <text evidence="5">Belongs to the FKBP-type PPIase family.</text>
</comment>
<dbReference type="EMBL" id="CP106679">
    <property type="protein sequence ID" value="UXP33918.1"/>
    <property type="molecule type" value="Genomic_DNA"/>
</dbReference>